<feature type="compositionally biased region" description="Polar residues" evidence="1">
    <location>
        <begin position="1130"/>
        <end position="1146"/>
    </location>
</feature>
<dbReference type="VEuPathDB" id="AmoebaDB:EIN_044110"/>
<dbReference type="Proteomes" id="UP000014680">
    <property type="component" value="Unassembled WGS sequence"/>
</dbReference>
<dbReference type="GeneID" id="14885817"/>
<evidence type="ECO:0000256" key="1">
    <source>
        <dbReference type="SAM" id="MobiDB-lite"/>
    </source>
</evidence>
<organism evidence="3 4">
    <name type="scientific">Entamoeba invadens IP1</name>
    <dbReference type="NCBI Taxonomy" id="370355"/>
    <lineage>
        <taxon>Eukaryota</taxon>
        <taxon>Amoebozoa</taxon>
        <taxon>Evosea</taxon>
        <taxon>Archamoebae</taxon>
        <taxon>Mastigamoebida</taxon>
        <taxon>Entamoebidae</taxon>
        <taxon>Entamoeba</taxon>
    </lineage>
</organism>
<dbReference type="InterPro" id="IPR039930">
    <property type="entry name" value="RALGAPB"/>
</dbReference>
<sequence length="1146" mass="130659">MFVEATQKLKLMEYGETSNLYQMFDLPLQTLISTNMGKYIITDISAFNTKIKTTTHFDYILESLGYSFGLPVESSQTIDNSIKIYNSWLFECVPDVVKTNWKKYLNIMIEHLSLIFTQRTLTQQQTPVMVEFSNRVLDIYDKVLEDKHVDIDHLVRLLIGALQSLVVTPKQGITSIMSSNVSSNFYKAKDKKVSLAEEVSGRVVNTLYRAWIKLLPTDKTLWDSMCTNHKLWSVLLPVAQQWRTFMYVLTQKLVDMLYSSVECEIEYKGTTEQVVTKNVIPPQYAHKMWMTFLHLIGSPLMSNNSHVFDVVVMALGEQIDLMISKKCTGETILRVYNIIFQCVVLPSHTKFENGVVHAVEAMMRIFTETYDFTTFTEHSLKHFYHAISFAMSSESDKVLAVALKLYNLILDKQFDGIEILSKTVLYAIHRAILLKDPVFVQLRGAMINIISSCASYTPEAVVKFIPEQTEEVEKKYTTQYLVMLNLYLILKHQTDAVNVYEVLTVLHRFFIEHLQHNSTPANDFTPDIVNTRAPQTPGELAWYFVKVINYNQGILLNSNTLPQNRRAIFDVVKLLIQYSKYIPNTKEFLAEVFTILSEFFDKWKKENELSLIADALPVLTAYFTELGESVTQQQMTALTVLYKKLTSIETFYKTKGKEDPNYEEAHAFVTALNYSITLMYQHRFINAPTFSSELYNSQISESALEKLLMAHGVTTPLEHMFIASIEGQALLSFIELPYRNSSGLKEFVVINRDGVGKKSYILSLKEIEDTVTLNYPQEVNSVERQMPPQSIVVPDQKVLEELSALNSVTPLDTTNFLSEVVTRMNPPHIEKVPSVLYNNVMQIKHATKFYAARMFVASMGLFAPESLERLTPLEVSHESLEALDTIDKMQSHVHVGVTIDNCESGVTENFMKFLKQFAKIRTKSGFEGDVSGYEQAEQLIVYQDYQYDVVCHSNVVIPTQCKEDKVVIRWGISDKVCDDEKDKLVIHVVPLPSGVFNVFASKNSPILLPFQKMLLSGLGDVLRFACIHNVMLDSISPFKTRKIALKDFSDKYSNVKCRSGIVQWIFSKSISSAISTEKLTEFESQQKTVQQSQEKDKSKLIKVQTTTTTQKITGELKAAEEAFMRKSQVKRTNTNGALLSPTTPKK</sequence>
<feature type="domain" description="Ral GTPase-activating protein subunit alpha/beta N-terminal" evidence="2">
    <location>
        <begin position="130"/>
        <end position="259"/>
    </location>
</feature>
<dbReference type="InterPro" id="IPR016024">
    <property type="entry name" value="ARM-type_fold"/>
</dbReference>
<dbReference type="PANTHER" id="PTHR21344">
    <property type="entry name" value="RAL GTPASE-ACTIVATING PROTEIN SUBUNIT BETA"/>
    <property type="match status" value="1"/>
</dbReference>
<evidence type="ECO:0000313" key="3">
    <source>
        <dbReference type="EMBL" id="ELP86863.1"/>
    </source>
</evidence>
<dbReference type="Pfam" id="PF20412">
    <property type="entry name" value="RALGAPB_N"/>
    <property type="match status" value="1"/>
</dbReference>
<dbReference type="RefSeq" id="XP_004253634.1">
    <property type="nucleotide sequence ID" value="XM_004253586.1"/>
</dbReference>
<feature type="region of interest" description="Disordered" evidence="1">
    <location>
        <begin position="1125"/>
        <end position="1146"/>
    </location>
</feature>
<dbReference type="KEGG" id="eiv:EIN_044110"/>
<dbReference type="GO" id="GO:0005096">
    <property type="term" value="F:GTPase activator activity"/>
    <property type="evidence" value="ECO:0007669"/>
    <property type="project" value="InterPro"/>
</dbReference>
<protein>
    <recommendedName>
        <fullName evidence="2">Ral GTPase-activating protein subunit alpha/beta N-terminal domain-containing protein</fullName>
    </recommendedName>
</protein>
<proteinExistence type="predicted"/>
<dbReference type="OrthoDB" id="1749473at2759"/>
<evidence type="ECO:0000313" key="4">
    <source>
        <dbReference type="Proteomes" id="UP000014680"/>
    </source>
</evidence>
<gene>
    <name evidence="3" type="ORF">EIN_044110</name>
</gene>
<dbReference type="AlphaFoldDB" id="A0A0A1U2K0"/>
<dbReference type="InterPro" id="IPR046859">
    <property type="entry name" value="RGPA/RALGAPB_N"/>
</dbReference>
<accession>A0A0A1U2K0</accession>
<reference evidence="3 4" key="1">
    <citation type="submission" date="2012-10" db="EMBL/GenBank/DDBJ databases">
        <authorList>
            <person name="Zafar N."/>
            <person name="Inman J."/>
            <person name="Hall N."/>
            <person name="Lorenzi H."/>
            <person name="Caler E."/>
        </authorList>
    </citation>
    <scope>NUCLEOTIDE SEQUENCE [LARGE SCALE GENOMIC DNA]</scope>
    <source>
        <strain evidence="3 4">IP1</strain>
    </source>
</reference>
<keyword evidence="4" id="KW-1185">Reference proteome</keyword>
<evidence type="ECO:0000259" key="2">
    <source>
        <dbReference type="Pfam" id="PF20412"/>
    </source>
</evidence>
<dbReference type="PANTHER" id="PTHR21344:SF1">
    <property type="entry name" value="RAL GTPASE-ACTIVATING PROTEIN SUBUNIT BETA"/>
    <property type="match status" value="1"/>
</dbReference>
<dbReference type="EMBL" id="KB206902">
    <property type="protein sequence ID" value="ELP86863.1"/>
    <property type="molecule type" value="Genomic_DNA"/>
</dbReference>
<name>A0A0A1U2K0_ENTIV</name>
<dbReference type="SUPFAM" id="SSF48371">
    <property type="entry name" value="ARM repeat"/>
    <property type="match status" value="1"/>
</dbReference>
<dbReference type="OMA" id="FGEHIPK"/>